<organism evidence="1 2">
    <name type="scientific">Penicillium nordicum</name>
    <dbReference type="NCBI Taxonomy" id="229535"/>
    <lineage>
        <taxon>Eukaryota</taxon>
        <taxon>Fungi</taxon>
        <taxon>Dikarya</taxon>
        <taxon>Ascomycota</taxon>
        <taxon>Pezizomycotina</taxon>
        <taxon>Eurotiomycetes</taxon>
        <taxon>Eurotiomycetidae</taxon>
        <taxon>Eurotiales</taxon>
        <taxon>Aspergillaceae</taxon>
        <taxon>Penicillium</taxon>
    </lineage>
</organism>
<reference evidence="1 2" key="1">
    <citation type="submission" date="2015-08" db="EMBL/GenBank/DDBJ databases">
        <title>Genome sequencing of Penicillium nordicum.</title>
        <authorList>
            <person name="Nguyen H.D."/>
            <person name="Seifert K.A."/>
        </authorList>
    </citation>
    <scope>NUCLEOTIDE SEQUENCE [LARGE SCALE GENOMIC DNA]</scope>
    <source>
        <strain evidence="1 2">DAOMC 185683</strain>
    </source>
</reference>
<sequence>KAQSAANNMHACMGDCST</sequence>
<gene>
    <name evidence="1" type="ORF">ACN38_g13182</name>
</gene>
<dbReference type="Proteomes" id="UP000037696">
    <property type="component" value="Unassembled WGS sequence"/>
</dbReference>
<name>A0A0M9W9L4_9EURO</name>
<feature type="non-terminal residue" evidence="1">
    <location>
        <position position="1"/>
    </location>
</feature>
<dbReference type="AlphaFoldDB" id="A0A0M9W9L4"/>
<proteinExistence type="predicted"/>
<evidence type="ECO:0000313" key="2">
    <source>
        <dbReference type="Proteomes" id="UP000037696"/>
    </source>
</evidence>
<comment type="caution">
    <text evidence="1">The sequence shown here is derived from an EMBL/GenBank/DDBJ whole genome shotgun (WGS) entry which is preliminary data.</text>
</comment>
<keyword evidence="2" id="KW-1185">Reference proteome</keyword>
<accession>A0A0M9W9L4</accession>
<protein>
    <submittedName>
        <fullName evidence="1">Uncharacterized protein</fullName>
    </submittedName>
</protein>
<evidence type="ECO:0000313" key="1">
    <source>
        <dbReference type="EMBL" id="KOS36119.1"/>
    </source>
</evidence>
<dbReference type="EMBL" id="LHQQ01000762">
    <property type="protein sequence ID" value="KOS36119.1"/>
    <property type="molecule type" value="Genomic_DNA"/>
</dbReference>